<dbReference type="KEGG" id="ptaw:DW352_15325"/>
<dbReference type="GO" id="GO:0016709">
    <property type="term" value="F:oxidoreductase activity, acting on paired donors, with incorporation or reduction of molecular oxygen, NAD(P)H as one donor, and incorporation of one atom of oxygen"/>
    <property type="evidence" value="ECO:0007669"/>
    <property type="project" value="UniProtKB-ARBA"/>
</dbReference>
<dbReference type="InterPro" id="IPR036188">
    <property type="entry name" value="FAD/NAD-bd_sf"/>
</dbReference>
<dbReference type="GO" id="GO:0071949">
    <property type="term" value="F:FAD binding"/>
    <property type="evidence" value="ECO:0007669"/>
    <property type="project" value="InterPro"/>
</dbReference>
<dbReference type="Pfam" id="PF01494">
    <property type="entry name" value="FAD_binding_3"/>
    <property type="match status" value="1"/>
</dbReference>
<evidence type="ECO:0000256" key="2">
    <source>
        <dbReference type="ARBA" id="ARBA00022630"/>
    </source>
</evidence>
<keyword evidence="2" id="KW-0285">Flavoprotein</keyword>
<dbReference type="PANTHER" id="PTHR43004">
    <property type="entry name" value="TRK SYSTEM POTASSIUM UPTAKE PROTEIN"/>
    <property type="match status" value="1"/>
</dbReference>
<keyword evidence="3" id="KW-0274">FAD</keyword>
<gene>
    <name evidence="5" type="ORF">DW352_15325</name>
</gene>
<evidence type="ECO:0000313" key="5">
    <source>
        <dbReference type="EMBL" id="AXK81773.1"/>
    </source>
</evidence>
<keyword evidence="6" id="KW-1185">Reference proteome</keyword>
<accession>A0A345ZXX6</accession>
<proteinExistence type="predicted"/>
<dbReference type="Gene3D" id="3.50.50.60">
    <property type="entry name" value="FAD/NAD(P)-binding domain"/>
    <property type="match status" value="1"/>
</dbReference>
<dbReference type="InterPro" id="IPR050641">
    <property type="entry name" value="RIFMO-like"/>
</dbReference>
<dbReference type="OrthoDB" id="9791689at2"/>
<dbReference type="InterPro" id="IPR002938">
    <property type="entry name" value="FAD-bd"/>
</dbReference>
<organism evidence="5 6">
    <name type="scientific">Pseudolabrys taiwanensis</name>
    <dbReference type="NCBI Taxonomy" id="331696"/>
    <lineage>
        <taxon>Bacteria</taxon>
        <taxon>Pseudomonadati</taxon>
        <taxon>Pseudomonadota</taxon>
        <taxon>Alphaproteobacteria</taxon>
        <taxon>Hyphomicrobiales</taxon>
        <taxon>Xanthobacteraceae</taxon>
        <taxon>Pseudolabrys</taxon>
    </lineage>
</organism>
<reference evidence="5 6" key="1">
    <citation type="submission" date="2018-07" db="EMBL/GenBank/DDBJ databases">
        <authorList>
            <person name="Quirk P.G."/>
            <person name="Krulwich T.A."/>
        </authorList>
    </citation>
    <scope>NUCLEOTIDE SEQUENCE [LARGE SCALE GENOMIC DNA]</scope>
    <source>
        <strain evidence="5 6">CC-BB4</strain>
    </source>
</reference>
<evidence type="ECO:0000259" key="4">
    <source>
        <dbReference type="Pfam" id="PF01494"/>
    </source>
</evidence>
<evidence type="ECO:0000313" key="6">
    <source>
        <dbReference type="Proteomes" id="UP000254889"/>
    </source>
</evidence>
<name>A0A345ZXX6_9HYPH</name>
<dbReference type="SUPFAM" id="SSF51905">
    <property type="entry name" value="FAD/NAD(P)-binding domain"/>
    <property type="match status" value="1"/>
</dbReference>
<evidence type="ECO:0000256" key="3">
    <source>
        <dbReference type="ARBA" id="ARBA00022827"/>
    </source>
</evidence>
<evidence type="ECO:0000256" key="1">
    <source>
        <dbReference type="ARBA" id="ARBA00001974"/>
    </source>
</evidence>
<dbReference type="RefSeq" id="WP_115692152.1">
    <property type="nucleotide sequence ID" value="NZ_CP031417.1"/>
</dbReference>
<sequence>MESSRVIIVGAGPSGLTAALFLTRAGVPVTVLESRTGLYDDPRAATFHPPTMEMFAESGVTKRLHELGILCPRWQFRGRDEGVIAEFDLGILSDITPYPYRLQCEQHKLVAVLAEMLSTSNIFAIEYGANVETVNQTADGVTVTTSEGRTYRGSYVVGADGGRSVVRKSQDIDFAGFTYQERFLVVTTTTDFEQLGFAYSCYVSDPREWCALFKVPGKGPPGVWRVVFPTEPEAAAEDLLDYTNAERRLRAFVPSAEPHPIVHTNLYTVHQRVAATYRVGRALLAGDAAHVNNPLGGMGMNFGIHDAVSLANKLARVLKGESEDLLDLYDRQRRYVANAFLQAMTIQNKRILEEKDPQKRDERMQEMRETVADPAKARAFLMRTAMFEGLRAAEQVA</sequence>
<dbReference type="AlphaFoldDB" id="A0A345ZXX6"/>
<dbReference type="EMBL" id="CP031417">
    <property type="protein sequence ID" value="AXK81773.1"/>
    <property type="molecule type" value="Genomic_DNA"/>
</dbReference>
<dbReference type="Proteomes" id="UP000254889">
    <property type="component" value="Chromosome"/>
</dbReference>
<dbReference type="PANTHER" id="PTHR43004:SF19">
    <property type="entry name" value="BINDING MONOOXYGENASE, PUTATIVE (JCVI)-RELATED"/>
    <property type="match status" value="1"/>
</dbReference>
<comment type="cofactor">
    <cofactor evidence="1">
        <name>FAD</name>
        <dbReference type="ChEBI" id="CHEBI:57692"/>
    </cofactor>
</comment>
<protein>
    <submittedName>
        <fullName evidence="5">FAD-binding protein</fullName>
    </submittedName>
</protein>
<dbReference type="Gene3D" id="3.30.70.2450">
    <property type="match status" value="1"/>
</dbReference>
<feature type="domain" description="FAD-binding" evidence="4">
    <location>
        <begin position="5"/>
        <end position="342"/>
    </location>
</feature>
<dbReference type="PRINTS" id="PR00420">
    <property type="entry name" value="RNGMNOXGNASE"/>
</dbReference>